<sequence>MIKPRIPAHVCLVYFLPPSASMHSSKSHSRRSDNTSPHDEDSTDSLLNSAISLLGMSHKGRSGTTGWQDMHVNCDYNGAAAPKRSWFTTPKVLRLSSLILHSALVAMHLALVGIWARGLEHRFTVALENEKVASFIITATSTAFGTIYSAILVFVTQALSRRQSLQMDQMLTATHDNAAAWAGIGAALLHLWYQKAVRASTSRTLTATLYLMTIAGLHIAISSLFSLVTINSSRSFVAATRGLPAFNGTLTPLDATNDMEIYTSGSLYFLPSILDGTTSLGLQDGSLYDVLDITGNVMPGNATVNASGFNITCGSVPEEDRSTFKYSNNGEWANLNYLIPSTQPGIISAIPSYDVYSIVLYSTIPIVDSSGKSESWVDVSPPMNTSVSSVQLLQCSLTLVRQRATMDAQSQKIQTITPSIRKNCSTWLPYTAPYSNVTTNGNQFIEQWAVWYNLMPQSDFMFDYNEIVTSRFISVADMYLIQRLNLPAANHSDTKNLTLHNLENALSTLVSSMFWTLGHNPPTHRPSGNGNSLSIPNIFDNGTSPNSLADIPTPPILLPGKGEVVEIFAEARVELNIIAVSAGLAASIILMMLALTSLLSQRGQDEDDDLPLDGTGILHAIWLYRHHPELETLLKQVEHPTDENLRAAGMVKTRLVGKRVCKDES</sequence>
<name>A0AAD6VKG3_9AGAR</name>
<dbReference type="AlphaFoldDB" id="A0AAD6VKG3"/>
<feature type="transmembrane region" description="Helical" evidence="2">
    <location>
        <begin position="177"/>
        <end position="193"/>
    </location>
</feature>
<comment type="caution">
    <text evidence="3">The sequence shown here is derived from an EMBL/GenBank/DDBJ whole genome shotgun (WGS) entry which is preliminary data.</text>
</comment>
<feature type="transmembrane region" description="Helical" evidence="2">
    <location>
        <begin position="205"/>
        <end position="228"/>
    </location>
</feature>
<keyword evidence="2" id="KW-0812">Transmembrane</keyword>
<evidence type="ECO:0000256" key="1">
    <source>
        <dbReference type="SAM" id="MobiDB-lite"/>
    </source>
</evidence>
<protein>
    <submittedName>
        <fullName evidence="3">Uncharacterized protein</fullName>
    </submittedName>
</protein>
<keyword evidence="4" id="KW-1185">Reference proteome</keyword>
<evidence type="ECO:0000313" key="3">
    <source>
        <dbReference type="EMBL" id="KAJ7214081.1"/>
    </source>
</evidence>
<keyword evidence="2" id="KW-0472">Membrane</keyword>
<feature type="compositionally biased region" description="Basic and acidic residues" evidence="1">
    <location>
        <begin position="30"/>
        <end position="40"/>
    </location>
</feature>
<feature type="region of interest" description="Disordered" evidence="1">
    <location>
        <begin position="20"/>
        <end position="43"/>
    </location>
</feature>
<evidence type="ECO:0000313" key="4">
    <source>
        <dbReference type="Proteomes" id="UP001219525"/>
    </source>
</evidence>
<accession>A0AAD6VKG3</accession>
<feature type="transmembrane region" description="Helical" evidence="2">
    <location>
        <begin position="135"/>
        <end position="156"/>
    </location>
</feature>
<feature type="transmembrane region" description="Helical" evidence="2">
    <location>
        <begin position="92"/>
        <end position="115"/>
    </location>
</feature>
<proteinExistence type="predicted"/>
<dbReference type="Proteomes" id="UP001219525">
    <property type="component" value="Unassembled WGS sequence"/>
</dbReference>
<organism evidence="3 4">
    <name type="scientific">Mycena pura</name>
    <dbReference type="NCBI Taxonomy" id="153505"/>
    <lineage>
        <taxon>Eukaryota</taxon>
        <taxon>Fungi</taxon>
        <taxon>Dikarya</taxon>
        <taxon>Basidiomycota</taxon>
        <taxon>Agaricomycotina</taxon>
        <taxon>Agaricomycetes</taxon>
        <taxon>Agaricomycetidae</taxon>
        <taxon>Agaricales</taxon>
        <taxon>Marasmiineae</taxon>
        <taxon>Mycenaceae</taxon>
        <taxon>Mycena</taxon>
    </lineage>
</organism>
<evidence type="ECO:0000256" key="2">
    <source>
        <dbReference type="SAM" id="Phobius"/>
    </source>
</evidence>
<keyword evidence="2" id="KW-1133">Transmembrane helix</keyword>
<dbReference type="EMBL" id="JARJCW010000020">
    <property type="protein sequence ID" value="KAJ7214081.1"/>
    <property type="molecule type" value="Genomic_DNA"/>
</dbReference>
<reference evidence="3" key="1">
    <citation type="submission" date="2023-03" db="EMBL/GenBank/DDBJ databases">
        <title>Massive genome expansion in bonnet fungi (Mycena s.s.) driven by repeated elements and novel gene families across ecological guilds.</title>
        <authorList>
            <consortium name="Lawrence Berkeley National Laboratory"/>
            <person name="Harder C.B."/>
            <person name="Miyauchi S."/>
            <person name="Viragh M."/>
            <person name="Kuo A."/>
            <person name="Thoen E."/>
            <person name="Andreopoulos B."/>
            <person name="Lu D."/>
            <person name="Skrede I."/>
            <person name="Drula E."/>
            <person name="Henrissat B."/>
            <person name="Morin E."/>
            <person name="Kohler A."/>
            <person name="Barry K."/>
            <person name="LaButti K."/>
            <person name="Morin E."/>
            <person name="Salamov A."/>
            <person name="Lipzen A."/>
            <person name="Mereny Z."/>
            <person name="Hegedus B."/>
            <person name="Baldrian P."/>
            <person name="Stursova M."/>
            <person name="Weitz H."/>
            <person name="Taylor A."/>
            <person name="Grigoriev I.V."/>
            <person name="Nagy L.G."/>
            <person name="Martin F."/>
            <person name="Kauserud H."/>
        </authorList>
    </citation>
    <scope>NUCLEOTIDE SEQUENCE</scope>
    <source>
        <strain evidence="3">9144</strain>
    </source>
</reference>
<feature type="transmembrane region" description="Helical" evidence="2">
    <location>
        <begin position="577"/>
        <end position="599"/>
    </location>
</feature>
<gene>
    <name evidence="3" type="ORF">GGX14DRAFT_696776</name>
</gene>